<evidence type="ECO:0000313" key="1">
    <source>
        <dbReference type="EMBL" id="UQN13712.1"/>
    </source>
</evidence>
<reference evidence="1" key="1">
    <citation type="submission" date="2022-05" db="EMBL/GenBank/DDBJ databases">
        <title>Complete genome sequence of toluene-degrading Gulosibacter sediminis strain ACHW.36C.</title>
        <authorList>
            <person name="Wai A.C."/>
            <person name="Lai G.K."/>
            <person name="Griffin S.D."/>
            <person name="Leung F.C."/>
        </authorList>
    </citation>
    <scope>NUCLEOTIDE SEQUENCE [LARGE SCALE GENOMIC DNA]</scope>
    <source>
        <strain evidence="1">ACHW.36C</strain>
    </source>
</reference>
<organism evidence="1">
    <name type="scientific">Gulosibacter sediminis</name>
    <dbReference type="NCBI Taxonomy" id="1729695"/>
    <lineage>
        <taxon>Bacteria</taxon>
        <taxon>Bacillati</taxon>
        <taxon>Actinomycetota</taxon>
        <taxon>Actinomycetes</taxon>
        <taxon>Micrococcales</taxon>
        <taxon>Microbacteriaceae</taxon>
        <taxon>Gulosibacter</taxon>
    </lineage>
</organism>
<proteinExistence type="predicted"/>
<protein>
    <submittedName>
        <fullName evidence="1">Uncharacterized protein</fullName>
    </submittedName>
</protein>
<sequence>MNRVSPRFGSPLALLAATFKYSDETLQPFYSALIELYAQLLDYWARTSS</sequence>
<dbReference type="EMBL" id="CP097160">
    <property type="protein sequence ID" value="UQN13712.1"/>
    <property type="molecule type" value="Genomic_DNA"/>
</dbReference>
<accession>A0ABY4MTE7</accession>
<gene>
    <name evidence="1" type="ORF">M3M28_06360</name>
</gene>
<name>A0ABY4MTE7_9MICO</name>